<evidence type="ECO:0000313" key="2">
    <source>
        <dbReference type="Proteomes" id="UP001634393"/>
    </source>
</evidence>
<dbReference type="EMBL" id="JBJXBP010000003">
    <property type="protein sequence ID" value="KAL3839135.1"/>
    <property type="molecule type" value="Genomic_DNA"/>
</dbReference>
<keyword evidence="2" id="KW-1185">Reference proteome</keyword>
<proteinExistence type="predicted"/>
<dbReference type="Proteomes" id="UP001634393">
    <property type="component" value="Unassembled WGS sequence"/>
</dbReference>
<comment type="caution">
    <text evidence="1">The sequence shown here is derived from an EMBL/GenBank/DDBJ whole genome shotgun (WGS) entry which is preliminary data.</text>
</comment>
<evidence type="ECO:0000313" key="1">
    <source>
        <dbReference type="EMBL" id="KAL3839135.1"/>
    </source>
</evidence>
<name>A0ABD3TQ16_9LAMI</name>
<reference evidence="1 2" key="1">
    <citation type="submission" date="2024-12" db="EMBL/GenBank/DDBJ databases">
        <title>The unique morphological basis and parallel evolutionary history of personate flowers in Penstemon.</title>
        <authorList>
            <person name="Depatie T.H."/>
            <person name="Wessinger C.A."/>
        </authorList>
    </citation>
    <scope>NUCLEOTIDE SEQUENCE [LARGE SCALE GENOMIC DNA]</scope>
    <source>
        <strain evidence="1">WTNN_2</strain>
        <tissue evidence="1">Leaf</tissue>
    </source>
</reference>
<gene>
    <name evidence="1" type="ORF">ACJIZ3_023726</name>
</gene>
<dbReference type="AlphaFoldDB" id="A0ABD3TQ16"/>
<accession>A0ABD3TQ16</accession>
<organism evidence="1 2">
    <name type="scientific">Penstemon smallii</name>
    <dbReference type="NCBI Taxonomy" id="265156"/>
    <lineage>
        <taxon>Eukaryota</taxon>
        <taxon>Viridiplantae</taxon>
        <taxon>Streptophyta</taxon>
        <taxon>Embryophyta</taxon>
        <taxon>Tracheophyta</taxon>
        <taxon>Spermatophyta</taxon>
        <taxon>Magnoliopsida</taxon>
        <taxon>eudicotyledons</taxon>
        <taxon>Gunneridae</taxon>
        <taxon>Pentapetalae</taxon>
        <taxon>asterids</taxon>
        <taxon>lamiids</taxon>
        <taxon>Lamiales</taxon>
        <taxon>Plantaginaceae</taxon>
        <taxon>Cheloneae</taxon>
        <taxon>Penstemon</taxon>
    </lineage>
</organism>
<protein>
    <submittedName>
        <fullName evidence="1">Uncharacterized protein</fullName>
    </submittedName>
</protein>
<sequence>MKNIHMDFILWQKINERHYHVLAKQELTKDSQLSFRCAQAMENGEFNKGSLHKLFIHTCS</sequence>